<name>M2XHT3_DOTSN</name>
<sequence>MTYNTGVDIDLPLLTREYLIDACQSPQRDCIYSNAKAQIVRIGRFAIKFGSVSAEEIQNQLHAQALLDPTIVRVPRIYTHFQAHGVTYVVMDGIDGEQKRDIQDPGTIKAVARLVNHLHTFSSDVPGPLSRGSCSGPLWSEDERIAFTTKQQLGSYVRSRLKRLSDEFNVENTPLVFTHGDIAPRNLLFTASDIWLIDWEFAGYFPRSAEFATLRLGTGKRVEELPFYNGLEAAMLRDSPLDEVEAQQIGCWQELAVNHVRFHWLTEEQKGWRYKKPRDLNGNIVRPPAKTARSISSDWRKN</sequence>
<dbReference type="Proteomes" id="UP000016933">
    <property type="component" value="Unassembled WGS sequence"/>
</dbReference>
<proteinExistence type="predicted"/>
<protein>
    <recommendedName>
        <fullName evidence="2">Aminoglycoside phosphotransferase domain-containing protein</fullName>
    </recommendedName>
</protein>
<dbReference type="AlphaFoldDB" id="M2XHT3"/>
<dbReference type="InterPro" id="IPR011009">
    <property type="entry name" value="Kinase-like_dom_sf"/>
</dbReference>
<feature type="compositionally biased region" description="Polar residues" evidence="1">
    <location>
        <begin position="293"/>
        <end position="302"/>
    </location>
</feature>
<dbReference type="OMA" id="PFDYLEW"/>
<reference evidence="4" key="1">
    <citation type="journal article" date="2012" name="PLoS Genet.">
        <title>The genomes of the fungal plant pathogens Cladosporium fulvum and Dothistroma septosporum reveal adaptation to different hosts and lifestyles but also signatures of common ancestry.</title>
        <authorList>
            <person name="de Wit P.J.G.M."/>
            <person name="van der Burgt A."/>
            <person name="Oekmen B."/>
            <person name="Stergiopoulos I."/>
            <person name="Abd-Elsalam K.A."/>
            <person name="Aerts A.L."/>
            <person name="Bahkali A.H."/>
            <person name="Beenen H.G."/>
            <person name="Chettri P."/>
            <person name="Cox M.P."/>
            <person name="Datema E."/>
            <person name="de Vries R.P."/>
            <person name="Dhillon B."/>
            <person name="Ganley A.R."/>
            <person name="Griffiths S.A."/>
            <person name="Guo Y."/>
            <person name="Hamelin R.C."/>
            <person name="Henrissat B."/>
            <person name="Kabir M.S."/>
            <person name="Jashni M.K."/>
            <person name="Kema G."/>
            <person name="Klaubauf S."/>
            <person name="Lapidus A."/>
            <person name="Levasseur A."/>
            <person name="Lindquist E."/>
            <person name="Mehrabi R."/>
            <person name="Ohm R.A."/>
            <person name="Owen T.J."/>
            <person name="Salamov A."/>
            <person name="Schwelm A."/>
            <person name="Schijlen E."/>
            <person name="Sun H."/>
            <person name="van den Burg H.A."/>
            <person name="van Ham R.C.H.J."/>
            <person name="Zhang S."/>
            <person name="Goodwin S.B."/>
            <person name="Grigoriev I.V."/>
            <person name="Collemare J."/>
            <person name="Bradshaw R.E."/>
        </authorList>
    </citation>
    <scope>NUCLEOTIDE SEQUENCE [LARGE SCALE GENOMIC DNA]</scope>
    <source>
        <strain evidence="4">NZE10 / CBS 128990</strain>
    </source>
</reference>
<dbReference type="STRING" id="675120.M2XHT3"/>
<dbReference type="InterPro" id="IPR002575">
    <property type="entry name" value="Aminoglycoside_PTrfase"/>
</dbReference>
<feature type="domain" description="Aminoglycoside phosphotransferase" evidence="2">
    <location>
        <begin position="47"/>
        <end position="215"/>
    </location>
</feature>
<evidence type="ECO:0000313" key="4">
    <source>
        <dbReference type="Proteomes" id="UP000016933"/>
    </source>
</evidence>
<accession>M2XHT3</accession>
<dbReference type="PANTHER" id="PTHR21310">
    <property type="entry name" value="AMINOGLYCOSIDE PHOSPHOTRANSFERASE-RELATED-RELATED"/>
    <property type="match status" value="1"/>
</dbReference>
<dbReference type="InterPro" id="IPR051678">
    <property type="entry name" value="AGP_Transferase"/>
</dbReference>
<keyword evidence="4" id="KW-1185">Reference proteome</keyword>
<evidence type="ECO:0000259" key="2">
    <source>
        <dbReference type="Pfam" id="PF01636"/>
    </source>
</evidence>
<dbReference type="PANTHER" id="PTHR21310:SF39">
    <property type="entry name" value="AMINOGLYCOSIDE PHOSPHOTRANSFERASE DOMAIN-CONTAINING PROTEIN"/>
    <property type="match status" value="1"/>
</dbReference>
<organism evidence="3 4">
    <name type="scientific">Dothistroma septosporum (strain NZE10 / CBS 128990)</name>
    <name type="common">Red band needle blight fungus</name>
    <name type="synonym">Mycosphaerella pini</name>
    <dbReference type="NCBI Taxonomy" id="675120"/>
    <lineage>
        <taxon>Eukaryota</taxon>
        <taxon>Fungi</taxon>
        <taxon>Dikarya</taxon>
        <taxon>Ascomycota</taxon>
        <taxon>Pezizomycotina</taxon>
        <taxon>Dothideomycetes</taxon>
        <taxon>Dothideomycetidae</taxon>
        <taxon>Mycosphaerellales</taxon>
        <taxon>Mycosphaerellaceae</taxon>
        <taxon>Dothistroma</taxon>
    </lineage>
</organism>
<evidence type="ECO:0000256" key="1">
    <source>
        <dbReference type="SAM" id="MobiDB-lite"/>
    </source>
</evidence>
<dbReference type="Gene3D" id="3.90.1200.10">
    <property type="match status" value="1"/>
</dbReference>
<evidence type="ECO:0000313" key="3">
    <source>
        <dbReference type="EMBL" id="EME39017.1"/>
    </source>
</evidence>
<dbReference type="eggNOG" id="ENOG502SH7E">
    <property type="taxonomic scope" value="Eukaryota"/>
</dbReference>
<dbReference type="SUPFAM" id="SSF56112">
    <property type="entry name" value="Protein kinase-like (PK-like)"/>
    <property type="match status" value="1"/>
</dbReference>
<dbReference type="EMBL" id="KB446546">
    <property type="protein sequence ID" value="EME39017.1"/>
    <property type="molecule type" value="Genomic_DNA"/>
</dbReference>
<reference evidence="3 4" key="2">
    <citation type="journal article" date="2012" name="PLoS Pathog.">
        <title>Diverse lifestyles and strategies of plant pathogenesis encoded in the genomes of eighteen Dothideomycetes fungi.</title>
        <authorList>
            <person name="Ohm R.A."/>
            <person name="Feau N."/>
            <person name="Henrissat B."/>
            <person name="Schoch C.L."/>
            <person name="Horwitz B.A."/>
            <person name="Barry K.W."/>
            <person name="Condon B.J."/>
            <person name="Copeland A.C."/>
            <person name="Dhillon B."/>
            <person name="Glaser F."/>
            <person name="Hesse C.N."/>
            <person name="Kosti I."/>
            <person name="LaButti K."/>
            <person name="Lindquist E.A."/>
            <person name="Lucas S."/>
            <person name="Salamov A.A."/>
            <person name="Bradshaw R.E."/>
            <person name="Ciuffetti L."/>
            <person name="Hamelin R.C."/>
            <person name="Kema G.H.J."/>
            <person name="Lawrence C."/>
            <person name="Scott J.A."/>
            <person name="Spatafora J.W."/>
            <person name="Turgeon B.G."/>
            <person name="de Wit P.J.G.M."/>
            <person name="Zhong S."/>
            <person name="Goodwin S.B."/>
            <person name="Grigoriev I.V."/>
        </authorList>
    </citation>
    <scope>NUCLEOTIDE SEQUENCE [LARGE SCALE GENOMIC DNA]</scope>
    <source>
        <strain evidence="4">NZE10 / CBS 128990</strain>
    </source>
</reference>
<dbReference type="HOGENOM" id="CLU_057145_1_0_1"/>
<gene>
    <name evidence="3" type="ORF">DOTSEDRAFT_57306</name>
</gene>
<feature type="region of interest" description="Disordered" evidence="1">
    <location>
        <begin position="283"/>
        <end position="302"/>
    </location>
</feature>
<dbReference type="OrthoDB" id="3648491at2759"/>
<dbReference type="Pfam" id="PF01636">
    <property type="entry name" value="APH"/>
    <property type="match status" value="1"/>
</dbReference>